<protein>
    <submittedName>
        <fullName evidence="1">Unannotated protein</fullName>
    </submittedName>
</protein>
<evidence type="ECO:0000313" key="1">
    <source>
        <dbReference type="EMBL" id="CAB5059552.1"/>
    </source>
</evidence>
<proteinExistence type="predicted"/>
<reference evidence="1" key="1">
    <citation type="submission" date="2020-05" db="EMBL/GenBank/DDBJ databases">
        <authorList>
            <person name="Chiriac C."/>
            <person name="Salcher M."/>
            <person name="Ghai R."/>
            <person name="Kavagutti S V."/>
        </authorList>
    </citation>
    <scope>NUCLEOTIDE SEQUENCE</scope>
</reference>
<organism evidence="1">
    <name type="scientific">freshwater metagenome</name>
    <dbReference type="NCBI Taxonomy" id="449393"/>
    <lineage>
        <taxon>unclassified sequences</taxon>
        <taxon>metagenomes</taxon>
        <taxon>ecological metagenomes</taxon>
    </lineage>
</organism>
<name>A0A6J7U2Y9_9ZZZZ</name>
<gene>
    <name evidence="1" type="ORF">UFOPK4348_00181</name>
</gene>
<dbReference type="AlphaFoldDB" id="A0A6J7U2Y9"/>
<dbReference type="EMBL" id="CAFBQR010000016">
    <property type="protein sequence ID" value="CAB5059552.1"/>
    <property type="molecule type" value="Genomic_DNA"/>
</dbReference>
<dbReference type="AntiFam" id="ANF00062">
    <property type="entry name" value="Shadow ORF (opposite ABC transporter protein)"/>
</dbReference>
<accession>A0A6J7U2Y9</accession>
<sequence>MGSSRTKIFGCITKALPIARRCCSPPLKVEIARLRKGARAKRSRISSTRLRITSGATFRDSMPKTSSSSTVSVTNPVLGFWPTMPMRCANSPGRTSCVDMPSTITSPASIPPVWWGTRPFINRRSEDFPVPVEPITRTISPSSIEKVKPSKTVFVDVGYTRETFENLIMR</sequence>